<evidence type="ECO:0000313" key="2">
    <source>
        <dbReference type="Proteomes" id="UP001138997"/>
    </source>
</evidence>
<reference evidence="1" key="1">
    <citation type="submission" date="2021-11" db="EMBL/GenBank/DDBJ databases">
        <title>Streptomyces corallinus and Kineosporia corallina sp. nov., two new coral-derived marine actinobacteria.</title>
        <authorList>
            <person name="Buangrab K."/>
            <person name="Sutthacheep M."/>
            <person name="Yeemin T."/>
            <person name="Harunari E."/>
            <person name="Igarashi Y."/>
            <person name="Sripreechasak P."/>
            <person name="Kanchanasin P."/>
            <person name="Tanasupawat S."/>
            <person name="Phongsopitanun W."/>
        </authorList>
    </citation>
    <scope>NUCLEOTIDE SEQUENCE</scope>
    <source>
        <strain evidence="1">JCM 31032</strain>
    </source>
</reference>
<evidence type="ECO:0000313" key="1">
    <source>
        <dbReference type="EMBL" id="MCD5310878.1"/>
    </source>
</evidence>
<accession>A0A9X1ND74</accession>
<comment type="caution">
    <text evidence="1">The sequence shown here is derived from an EMBL/GenBank/DDBJ whole genome shotgun (WGS) entry which is preliminary data.</text>
</comment>
<keyword evidence="2" id="KW-1185">Reference proteome</keyword>
<dbReference type="Proteomes" id="UP001138997">
    <property type="component" value="Unassembled WGS sequence"/>
</dbReference>
<organism evidence="1 2">
    <name type="scientific">Kineosporia babensis</name>
    <dbReference type="NCBI Taxonomy" id="499548"/>
    <lineage>
        <taxon>Bacteria</taxon>
        <taxon>Bacillati</taxon>
        <taxon>Actinomycetota</taxon>
        <taxon>Actinomycetes</taxon>
        <taxon>Kineosporiales</taxon>
        <taxon>Kineosporiaceae</taxon>
        <taxon>Kineosporia</taxon>
    </lineage>
</organism>
<proteinExistence type="predicted"/>
<sequence>MSETTEVEAHASVAGVRVFWSDLVSSRGWDLNDGYMFDRRSEGLASWDTKAQASEAAKALGWPLRTVQKGMWVSPLIRRRLWVLHCPGGGFVSESGYGRLKAATHRTYVYDIAAPGIAASGWSRRTRNAARQRDIKWGCLDCGSNGYGQRNDRKAARVAGEQHQASMAATH</sequence>
<dbReference type="RefSeq" id="WP_231440054.1">
    <property type="nucleotide sequence ID" value="NZ_JAJOMB010000003.1"/>
</dbReference>
<gene>
    <name evidence="1" type="ORF">LR394_08225</name>
</gene>
<name>A0A9X1ND74_9ACTN</name>
<dbReference type="AlphaFoldDB" id="A0A9X1ND74"/>
<dbReference type="EMBL" id="JAJOMB010000003">
    <property type="protein sequence ID" value="MCD5310878.1"/>
    <property type="molecule type" value="Genomic_DNA"/>
</dbReference>
<protein>
    <submittedName>
        <fullName evidence="1">Uncharacterized protein</fullName>
    </submittedName>
</protein>